<protein>
    <submittedName>
        <fullName evidence="2">Uncharacterized protein</fullName>
    </submittedName>
</protein>
<evidence type="ECO:0000313" key="3">
    <source>
        <dbReference type="Proteomes" id="UP001642464"/>
    </source>
</evidence>
<proteinExistence type="predicted"/>
<accession>A0ABP0KBE2</accession>
<gene>
    <name evidence="2" type="ORF">SCF082_LOCUS16481</name>
</gene>
<organism evidence="2 3">
    <name type="scientific">Durusdinium trenchii</name>
    <dbReference type="NCBI Taxonomy" id="1381693"/>
    <lineage>
        <taxon>Eukaryota</taxon>
        <taxon>Sar</taxon>
        <taxon>Alveolata</taxon>
        <taxon>Dinophyceae</taxon>
        <taxon>Suessiales</taxon>
        <taxon>Symbiodiniaceae</taxon>
        <taxon>Durusdinium</taxon>
    </lineage>
</organism>
<dbReference type="EMBL" id="CAXAMM010010757">
    <property type="protein sequence ID" value="CAK9024118.1"/>
    <property type="molecule type" value="Genomic_DNA"/>
</dbReference>
<comment type="caution">
    <text evidence="2">The sequence shown here is derived from an EMBL/GenBank/DDBJ whole genome shotgun (WGS) entry which is preliminary data.</text>
</comment>
<feature type="region of interest" description="Disordered" evidence="1">
    <location>
        <begin position="135"/>
        <end position="170"/>
    </location>
</feature>
<feature type="compositionally biased region" description="Basic residues" evidence="1">
    <location>
        <begin position="156"/>
        <end position="170"/>
    </location>
</feature>
<evidence type="ECO:0000256" key="1">
    <source>
        <dbReference type="SAM" id="MobiDB-lite"/>
    </source>
</evidence>
<feature type="non-terminal residue" evidence="2">
    <location>
        <position position="1"/>
    </location>
</feature>
<name>A0ABP0KBE2_9DINO</name>
<sequence length="192" mass="20953">ATTATAAERTEVATAGRAVVAMKIVLTGATPRPPRPPCDPGRARRSVEATAKVVKASDPTGAIATLVGTRKAKARVGLSGTLAWQGIWTWKTRRAAAAGGCSGTATTTTARRGTFRDDVEVALTIGSTTCSKSSPSRQILRRKLQRPSPRTEMRSQRQKRMKRMIKKRRRKPRKLLRVMAIRIDRILCHALD</sequence>
<keyword evidence="3" id="KW-1185">Reference proteome</keyword>
<evidence type="ECO:0000313" key="2">
    <source>
        <dbReference type="EMBL" id="CAK9024118.1"/>
    </source>
</evidence>
<reference evidence="2 3" key="1">
    <citation type="submission" date="2024-02" db="EMBL/GenBank/DDBJ databases">
        <authorList>
            <person name="Chen Y."/>
            <person name="Shah S."/>
            <person name="Dougan E. K."/>
            <person name="Thang M."/>
            <person name="Chan C."/>
        </authorList>
    </citation>
    <scope>NUCLEOTIDE SEQUENCE [LARGE SCALE GENOMIC DNA]</scope>
</reference>
<dbReference type="Proteomes" id="UP001642464">
    <property type="component" value="Unassembled WGS sequence"/>
</dbReference>